<reference evidence="9 10" key="1">
    <citation type="submission" date="2019-11" db="EMBL/GenBank/DDBJ databases">
        <title>Streptomyces typhae sp. nov., a novel endophytic actinomycete isolated from the root of cattail pollen (Typha angustifolia L.).</title>
        <authorList>
            <person name="Peng C."/>
        </authorList>
    </citation>
    <scope>NUCLEOTIDE SEQUENCE [LARGE SCALE GENOMIC DNA]</scope>
    <source>
        <strain evidence="10">p1417</strain>
    </source>
</reference>
<feature type="transmembrane region" description="Helical" evidence="7">
    <location>
        <begin position="354"/>
        <end position="371"/>
    </location>
</feature>
<evidence type="ECO:0000256" key="3">
    <source>
        <dbReference type="ARBA" id="ARBA00022692"/>
    </source>
</evidence>
<protein>
    <submittedName>
        <fullName evidence="9">MFS transporter</fullName>
    </submittedName>
</protein>
<feature type="transmembrane region" description="Helical" evidence="7">
    <location>
        <begin position="292"/>
        <end position="311"/>
    </location>
</feature>
<dbReference type="PANTHER" id="PTHR43124:SF8">
    <property type="entry name" value="INNER MEMBRANE TRANSPORT PROTEIN YDHP"/>
    <property type="match status" value="1"/>
</dbReference>
<proteinExistence type="predicted"/>
<feature type="region of interest" description="Disordered" evidence="6">
    <location>
        <begin position="381"/>
        <end position="408"/>
    </location>
</feature>
<keyword evidence="2" id="KW-1003">Cell membrane</keyword>
<feature type="transmembrane region" description="Helical" evidence="7">
    <location>
        <begin position="323"/>
        <end position="342"/>
    </location>
</feature>
<dbReference type="Pfam" id="PF07690">
    <property type="entry name" value="MFS_1"/>
    <property type="match status" value="1"/>
</dbReference>
<dbReference type="GO" id="GO:0005886">
    <property type="term" value="C:plasma membrane"/>
    <property type="evidence" value="ECO:0007669"/>
    <property type="project" value="UniProtKB-SubCell"/>
</dbReference>
<dbReference type="PANTHER" id="PTHR43124">
    <property type="entry name" value="PURINE EFFLUX PUMP PBUE"/>
    <property type="match status" value="1"/>
</dbReference>
<evidence type="ECO:0000256" key="1">
    <source>
        <dbReference type="ARBA" id="ARBA00004651"/>
    </source>
</evidence>
<feature type="transmembrane region" description="Helical" evidence="7">
    <location>
        <begin position="264"/>
        <end position="286"/>
    </location>
</feature>
<dbReference type="InterPro" id="IPR011701">
    <property type="entry name" value="MFS"/>
</dbReference>
<dbReference type="SUPFAM" id="SSF103473">
    <property type="entry name" value="MFS general substrate transporter"/>
    <property type="match status" value="1"/>
</dbReference>
<comment type="caution">
    <text evidence="9">The sequence shown here is derived from an EMBL/GenBank/DDBJ whole genome shotgun (WGS) entry which is preliminary data.</text>
</comment>
<dbReference type="GO" id="GO:0022857">
    <property type="term" value="F:transmembrane transporter activity"/>
    <property type="evidence" value="ECO:0007669"/>
    <property type="project" value="InterPro"/>
</dbReference>
<dbReference type="Proteomes" id="UP000483802">
    <property type="component" value="Unassembled WGS sequence"/>
</dbReference>
<keyword evidence="3 7" id="KW-0812">Transmembrane</keyword>
<name>A0A6L6X1K1_9ACTN</name>
<evidence type="ECO:0000256" key="7">
    <source>
        <dbReference type="SAM" id="Phobius"/>
    </source>
</evidence>
<feature type="transmembrane region" description="Helical" evidence="7">
    <location>
        <begin position="70"/>
        <end position="89"/>
    </location>
</feature>
<keyword evidence="5 7" id="KW-0472">Membrane</keyword>
<sequence length="408" mass="42259">MPRAVYVLALGIFAMVTSEFVVAGLMPQMADGLDATIPEIGYLITAFAVAMAFGGPFLTVALLKLPQKRALMVLFAIFLGGNVLAALAPDYWTMLVARVVTGVASQAFFGVGISLASRLTRPEIRGRAVAVALNGLMLGTLLGLPLATVVGEHLGWRAAFWAITVLTALAAVATFVGVPRIERADDAGSVREELGAFRSPRLWLTLTTSTFVIGATFSAFSYLNPILTEITGFATGTVPLLLVAYGAATLIGNTVVGRLADRHALPVLVTGLLLNLGFLVGFALLADLPVGAVAMMLGIGLVGVTMNPAMVTRVQRVGNTRPLVNSVHSSFITGGIIIATSVGGPAIDAYGLRAPLWIGAGLAVLGLVTLVPEWRRRVAPSASTPAGTSAAPDAPDTHSPVRDAVEVG</sequence>
<dbReference type="InterPro" id="IPR036259">
    <property type="entry name" value="MFS_trans_sf"/>
</dbReference>
<dbReference type="PROSITE" id="PS50850">
    <property type="entry name" value="MFS"/>
    <property type="match status" value="1"/>
</dbReference>
<organism evidence="9 10">
    <name type="scientific">Streptomyces typhae</name>
    <dbReference type="NCBI Taxonomy" id="2681492"/>
    <lineage>
        <taxon>Bacteria</taxon>
        <taxon>Bacillati</taxon>
        <taxon>Actinomycetota</taxon>
        <taxon>Actinomycetes</taxon>
        <taxon>Kitasatosporales</taxon>
        <taxon>Streptomycetaceae</taxon>
        <taxon>Streptomyces</taxon>
    </lineage>
</organism>
<dbReference type="AlphaFoldDB" id="A0A6L6X1K1"/>
<feature type="compositionally biased region" description="Basic and acidic residues" evidence="6">
    <location>
        <begin position="395"/>
        <end position="408"/>
    </location>
</feature>
<evidence type="ECO:0000313" key="9">
    <source>
        <dbReference type="EMBL" id="MVO87685.1"/>
    </source>
</evidence>
<keyword evidence="4 7" id="KW-1133">Transmembrane helix</keyword>
<dbReference type="RefSeq" id="WP_157167254.1">
    <property type="nucleotide sequence ID" value="NZ_WPNZ01000013.1"/>
</dbReference>
<feature type="compositionally biased region" description="Low complexity" evidence="6">
    <location>
        <begin position="381"/>
        <end position="394"/>
    </location>
</feature>
<evidence type="ECO:0000313" key="10">
    <source>
        <dbReference type="Proteomes" id="UP000483802"/>
    </source>
</evidence>
<feature type="transmembrane region" description="Helical" evidence="7">
    <location>
        <begin position="42"/>
        <end position="63"/>
    </location>
</feature>
<evidence type="ECO:0000256" key="2">
    <source>
        <dbReference type="ARBA" id="ARBA00022475"/>
    </source>
</evidence>
<feature type="transmembrane region" description="Helical" evidence="7">
    <location>
        <begin position="202"/>
        <end position="224"/>
    </location>
</feature>
<feature type="transmembrane region" description="Helical" evidence="7">
    <location>
        <begin position="95"/>
        <end position="116"/>
    </location>
</feature>
<evidence type="ECO:0000256" key="4">
    <source>
        <dbReference type="ARBA" id="ARBA00022989"/>
    </source>
</evidence>
<accession>A0A6L6X1K1</accession>
<keyword evidence="10" id="KW-1185">Reference proteome</keyword>
<dbReference type="InterPro" id="IPR020846">
    <property type="entry name" value="MFS_dom"/>
</dbReference>
<comment type="subcellular location">
    <subcellularLocation>
        <location evidence="1">Cell membrane</location>
        <topology evidence="1">Multi-pass membrane protein</topology>
    </subcellularLocation>
</comment>
<dbReference type="CDD" id="cd17324">
    <property type="entry name" value="MFS_NepI_like"/>
    <property type="match status" value="1"/>
</dbReference>
<gene>
    <name evidence="9" type="ORF">GPA10_23725</name>
</gene>
<evidence type="ECO:0000259" key="8">
    <source>
        <dbReference type="PROSITE" id="PS50850"/>
    </source>
</evidence>
<dbReference type="EMBL" id="WPNZ01000013">
    <property type="protein sequence ID" value="MVO87685.1"/>
    <property type="molecule type" value="Genomic_DNA"/>
</dbReference>
<feature type="domain" description="Major facilitator superfamily (MFS) profile" evidence="8">
    <location>
        <begin position="4"/>
        <end position="378"/>
    </location>
</feature>
<feature type="transmembrane region" description="Helical" evidence="7">
    <location>
        <begin position="128"/>
        <end position="147"/>
    </location>
</feature>
<dbReference type="InterPro" id="IPR050189">
    <property type="entry name" value="MFS_Efflux_Transporters"/>
</dbReference>
<evidence type="ECO:0000256" key="5">
    <source>
        <dbReference type="ARBA" id="ARBA00023136"/>
    </source>
</evidence>
<evidence type="ECO:0000256" key="6">
    <source>
        <dbReference type="SAM" id="MobiDB-lite"/>
    </source>
</evidence>
<dbReference type="Gene3D" id="1.20.1250.20">
    <property type="entry name" value="MFS general substrate transporter like domains"/>
    <property type="match status" value="1"/>
</dbReference>
<feature type="transmembrane region" description="Helical" evidence="7">
    <location>
        <begin position="159"/>
        <end position="181"/>
    </location>
</feature>
<feature type="transmembrane region" description="Helical" evidence="7">
    <location>
        <begin position="230"/>
        <end position="252"/>
    </location>
</feature>